<protein>
    <submittedName>
        <fullName evidence="3">Cysteine synthase family protein</fullName>
        <ecNumber evidence="3">2.5.1.-</ecNumber>
    </submittedName>
</protein>
<sequence length="336" mass="37612">MNNHMSNLIGNTPTLVLKGGIIPEGKELILKLEYFNPNFSIKDRTAWGLLKYSKESGILKNEDIIIESTSGNLGKSIAMFGAIEGIKTKLVIDPKLDQSVINLYKAYGAEVVLVNDKDESGNYQRTRIEKVKSIIKEDEANSYFWLNQYENNFNQKYHYEHTSLEFLQEEFEFLTSAVSTGGHLTGIAQKVKESSPLKMIIGADVLGSCIFEQNKQSYLVNGAGLAWKSSNINFDYIDNYTIVSDELAISLCRYFAKEYGVLVGGSSGLSIAAAIKVLRSSDKNRGIAIVPDTGINYLNQIYDDNWIKDKNVRISSSEKDLINLIDKLELKECPDE</sequence>
<dbReference type="PANTHER" id="PTHR10314">
    <property type="entry name" value="CYSTATHIONINE BETA-SYNTHASE"/>
    <property type="match status" value="1"/>
</dbReference>
<geneLocation type="plasmid" evidence="3">
    <name>p19Msa1047_11</name>
</geneLocation>
<proteinExistence type="predicted"/>
<dbReference type="AlphaFoldDB" id="A0AAT9P9J0"/>
<dbReference type="Pfam" id="PF00291">
    <property type="entry name" value="PALP"/>
    <property type="match status" value="1"/>
</dbReference>
<comment type="subunit">
    <text evidence="1">Homodimer.</text>
</comment>
<dbReference type="GO" id="GO:1901605">
    <property type="term" value="P:alpha-amino acid metabolic process"/>
    <property type="evidence" value="ECO:0007669"/>
    <property type="project" value="UniProtKB-ARBA"/>
</dbReference>
<name>A0AAT9P9J0_9STAP</name>
<organism evidence="3">
    <name type="scientific">Macrococcus psychrotolerans</name>
    <dbReference type="NCBI Taxonomy" id="3039389"/>
    <lineage>
        <taxon>Bacteria</taxon>
        <taxon>Bacillati</taxon>
        <taxon>Bacillota</taxon>
        <taxon>Bacilli</taxon>
        <taxon>Bacillales</taxon>
        <taxon>Staphylococcaceae</taxon>
        <taxon>Macrococcus</taxon>
    </lineage>
</organism>
<keyword evidence="3" id="KW-0808">Transferase</keyword>
<accession>A0AAT9P9J0</accession>
<dbReference type="InterPro" id="IPR001926">
    <property type="entry name" value="TrpB-like_PALP"/>
</dbReference>
<evidence type="ECO:0000259" key="2">
    <source>
        <dbReference type="Pfam" id="PF00291"/>
    </source>
</evidence>
<dbReference type="GO" id="GO:0016740">
    <property type="term" value="F:transferase activity"/>
    <property type="evidence" value="ECO:0007669"/>
    <property type="project" value="UniProtKB-KW"/>
</dbReference>
<dbReference type="InterPro" id="IPR050214">
    <property type="entry name" value="Cys_Synth/Cystath_Beta-Synth"/>
</dbReference>
<evidence type="ECO:0000256" key="1">
    <source>
        <dbReference type="ARBA" id="ARBA00011738"/>
    </source>
</evidence>
<dbReference type="EC" id="2.5.1.-" evidence="3"/>
<feature type="domain" description="Tryptophan synthase beta chain-like PALP" evidence="2">
    <location>
        <begin position="6"/>
        <end position="281"/>
    </location>
</feature>
<gene>
    <name evidence="3" type="ORF">KYI10_11805</name>
</gene>
<dbReference type="EMBL" id="CP079956">
    <property type="protein sequence ID" value="QYA34076.1"/>
    <property type="molecule type" value="Genomic_DNA"/>
</dbReference>
<dbReference type="CDD" id="cd01561">
    <property type="entry name" value="CBS_like"/>
    <property type="match status" value="1"/>
</dbReference>
<keyword evidence="3" id="KW-0614">Plasmid</keyword>
<reference evidence="3" key="1">
    <citation type="submission" date="2024-06" db="EMBL/GenBank/DDBJ databases">
        <title>Prevalence and characterization of methicillin-resistant Macrococcus spp. in food producing animals and meat in Switzerland in 2019.</title>
        <authorList>
            <person name="Keller J.E."/>
            <person name="Schwendener S."/>
            <person name="Neuenschwander J."/>
            <person name="Overesch G."/>
            <person name="Perreten V."/>
        </authorList>
    </citation>
    <scope>NUCLEOTIDE SEQUENCE</scope>
    <source>
        <strain evidence="3">19Msa1099</strain>
        <plasmid evidence="3">p19Msa1047_11</plasmid>
    </source>
</reference>
<evidence type="ECO:0000313" key="3">
    <source>
        <dbReference type="EMBL" id="QYA34076.1"/>
    </source>
</evidence>